<dbReference type="PROSITE" id="PS51762">
    <property type="entry name" value="GH16_2"/>
    <property type="match status" value="1"/>
</dbReference>
<dbReference type="Gene3D" id="2.60.120.200">
    <property type="match status" value="1"/>
</dbReference>
<name>F2F9T9_SOLSS</name>
<dbReference type="CDD" id="cd08023">
    <property type="entry name" value="GH16_laminarinase_like"/>
    <property type="match status" value="1"/>
</dbReference>
<dbReference type="RefSeq" id="WP_014822705.1">
    <property type="nucleotide sequence ID" value="NC_018065.1"/>
</dbReference>
<dbReference type="GO" id="GO:0004553">
    <property type="term" value="F:hydrolase activity, hydrolyzing O-glycosyl compounds"/>
    <property type="evidence" value="ECO:0007669"/>
    <property type="project" value="InterPro"/>
</dbReference>
<reference evidence="5" key="1">
    <citation type="submission" date="2011-04" db="EMBL/GenBank/DDBJ databases">
        <title>Genome sequence of Solibacillus silvestris StLB046.</title>
        <authorList>
            <person name="Morohoshi T."/>
            <person name="Someya N."/>
            <person name="Ikeda T."/>
        </authorList>
    </citation>
    <scope>NUCLEOTIDE SEQUENCE [LARGE SCALE GENOMIC DNA]</scope>
    <source>
        <strain evidence="5">StLB046</strain>
    </source>
</reference>
<proteinExistence type="inferred from homology"/>
<evidence type="ECO:0000256" key="1">
    <source>
        <dbReference type="ARBA" id="ARBA00006865"/>
    </source>
</evidence>
<dbReference type="Proteomes" id="UP000006691">
    <property type="component" value="Chromosome"/>
</dbReference>
<dbReference type="eggNOG" id="COG2273">
    <property type="taxonomic scope" value="Bacteria"/>
</dbReference>
<dbReference type="HOGENOM" id="CLU_019533_0_2_9"/>
<keyword evidence="2" id="KW-0812">Transmembrane</keyword>
<reference evidence="4 5" key="2">
    <citation type="journal article" date="2012" name="J. Biosci. Bioeng.">
        <title>Complete genome sequence and characterization of the N-acylhomoserine lactone-degrading gene of the potato leaf-associated Solibacillus silvestris.</title>
        <authorList>
            <person name="Morohoshi T."/>
            <person name="Tominaga Y."/>
            <person name="Someya N."/>
            <person name="Ikeda T."/>
        </authorList>
    </citation>
    <scope>NUCLEOTIDE SEQUENCE [LARGE SCALE GENOMIC DNA]</scope>
    <source>
        <strain evidence="4 5">StLB046</strain>
    </source>
</reference>
<evidence type="ECO:0000256" key="2">
    <source>
        <dbReference type="SAM" id="Phobius"/>
    </source>
</evidence>
<keyword evidence="5" id="KW-1185">Reference proteome</keyword>
<evidence type="ECO:0000313" key="4">
    <source>
        <dbReference type="EMBL" id="BAK15059.1"/>
    </source>
</evidence>
<feature type="transmembrane region" description="Helical" evidence="2">
    <location>
        <begin position="7"/>
        <end position="26"/>
    </location>
</feature>
<feature type="domain" description="GH16" evidence="3">
    <location>
        <begin position="62"/>
        <end position="305"/>
    </location>
</feature>
<dbReference type="InterPro" id="IPR050546">
    <property type="entry name" value="Glycosyl_Hydrlase_16"/>
</dbReference>
<gene>
    <name evidence="4" type="ordered locus">SSIL_0636</name>
</gene>
<dbReference type="InterPro" id="IPR013320">
    <property type="entry name" value="ConA-like_dom_sf"/>
</dbReference>
<dbReference type="PATRIC" id="fig|1002809.3.peg.641"/>
<sequence length="306" mass="35728">MKRLYKFFFLTVLSLVMFLTLLKFIFNDTEDKILKPLIEQGIQKSEETILLPNDNKSCLKETPTFNIPNNEPKKQITSNHDDWVLIWQDEFEDNCININNWNIEDFAAEKNNELQHYTSNNVKVEDGVLKLISKNERYKGKKYTSGAVHTKGKFDLLYGKAEMRAKLPTGQGIFPAFWLITDKENTWLPEIDIMEMLGHQPNEIWMVSHWLGENGKLKSDFSSYTGEDFSKEFHTFSIEWAPDSISWFIDGIERFKSTMYIPNENMYLYLNTAIGGNWPGSPDHTTGFPAIYEIDYVKVFKRNKVN</sequence>
<keyword evidence="2" id="KW-0472">Membrane</keyword>
<organism evidence="4 5">
    <name type="scientific">Solibacillus silvestris (strain StLB046)</name>
    <name type="common">Bacillus silvestris</name>
    <dbReference type="NCBI Taxonomy" id="1002809"/>
    <lineage>
        <taxon>Bacteria</taxon>
        <taxon>Bacillati</taxon>
        <taxon>Bacillota</taxon>
        <taxon>Bacilli</taxon>
        <taxon>Bacillales</taxon>
        <taxon>Caryophanaceae</taxon>
        <taxon>Solibacillus</taxon>
    </lineage>
</organism>
<evidence type="ECO:0000259" key="3">
    <source>
        <dbReference type="PROSITE" id="PS51762"/>
    </source>
</evidence>
<dbReference type="EMBL" id="AP012157">
    <property type="protein sequence ID" value="BAK15059.1"/>
    <property type="molecule type" value="Genomic_DNA"/>
</dbReference>
<dbReference type="PANTHER" id="PTHR10963:SF55">
    <property type="entry name" value="GLYCOSIDE HYDROLASE FAMILY 16 PROTEIN"/>
    <property type="match status" value="1"/>
</dbReference>
<dbReference type="AlphaFoldDB" id="F2F9T9"/>
<comment type="similarity">
    <text evidence="1">Belongs to the glycosyl hydrolase 16 family.</text>
</comment>
<protein>
    <submittedName>
        <fullName evidence="4">Beta-glucanase/Beta-glucan synthetase</fullName>
    </submittedName>
</protein>
<dbReference type="SUPFAM" id="SSF49899">
    <property type="entry name" value="Concanavalin A-like lectins/glucanases"/>
    <property type="match status" value="1"/>
</dbReference>
<dbReference type="GO" id="GO:0005975">
    <property type="term" value="P:carbohydrate metabolic process"/>
    <property type="evidence" value="ECO:0007669"/>
    <property type="project" value="InterPro"/>
</dbReference>
<dbReference type="PANTHER" id="PTHR10963">
    <property type="entry name" value="GLYCOSYL HYDROLASE-RELATED"/>
    <property type="match status" value="1"/>
</dbReference>
<keyword evidence="2" id="KW-1133">Transmembrane helix</keyword>
<dbReference type="Pfam" id="PF00722">
    <property type="entry name" value="Glyco_hydro_16"/>
    <property type="match status" value="1"/>
</dbReference>
<dbReference type="InterPro" id="IPR000757">
    <property type="entry name" value="Beta-glucanase-like"/>
</dbReference>
<dbReference type="KEGG" id="siv:SSIL_0636"/>
<accession>F2F9T9</accession>
<dbReference type="STRING" id="1002809.SSIL_0636"/>
<evidence type="ECO:0000313" key="5">
    <source>
        <dbReference type="Proteomes" id="UP000006691"/>
    </source>
</evidence>